<gene>
    <name evidence="6" type="ORF">BDK51DRAFT_33586</name>
</gene>
<name>A0A4P9VWR4_9FUNG</name>
<evidence type="ECO:0000256" key="3">
    <source>
        <dbReference type="PROSITE-ProRule" id="PRU00221"/>
    </source>
</evidence>
<dbReference type="InterPro" id="IPR001810">
    <property type="entry name" value="F-box_dom"/>
</dbReference>
<dbReference type="PROSITE" id="PS50294">
    <property type="entry name" value="WD_REPEATS_REGION"/>
    <property type="match status" value="1"/>
</dbReference>
<evidence type="ECO:0000256" key="4">
    <source>
        <dbReference type="SAM" id="MobiDB-lite"/>
    </source>
</evidence>
<dbReference type="GO" id="GO:1990234">
    <property type="term" value="C:transferase complex"/>
    <property type="evidence" value="ECO:0007669"/>
    <property type="project" value="UniProtKB-ARBA"/>
</dbReference>
<evidence type="ECO:0000313" key="6">
    <source>
        <dbReference type="EMBL" id="RKO83305.1"/>
    </source>
</evidence>
<feature type="non-terminal residue" evidence="6">
    <location>
        <position position="442"/>
    </location>
</feature>
<dbReference type="InterPro" id="IPR001680">
    <property type="entry name" value="WD40_rpt"/>
</dbReference>
<dbReference type="SMART" id="SM00320">
    <property type="entry name" value="WD40"/>
    <property type="match status" value="3"/>
</dbReference>
<dbReference type="Proteomes" id="UP000269721">
    <property type="component" value="Unassembled WGS sequence"/>
</dbReference>
<dbReference type="OrthoDB" id="7318948at2759"/>
<dbReference type="AlphaFoldDB" id="A0A4P9VWR4"/>
<organism evidence="6 7">
    <name type="scientific">Blyttiomyces helicus</name>
    <dbReference type="NCBI Taxonomy" id="388810"/>
    <lineage>
        <taxon>Eukaryota</taxon>
        <taxon>Fungi</taxon>
        <taxon>Fungi incertae sedis</taxon>
        <taxon>Chytridiomycota</taxon>
        <taxon>Chytridiomycota incertae sedis</taxon>
        <taxon>Chytridiomycetes</taxon>
        <taxon>Chytridiomycetes incertae sedis</taxon>
        <taxon>Blyttiomyces</taxon>
    </lineage>
</organism>
<dbReference type="InterPro" id="IPR036322">
    <property type="entry name" value="WD40_repeat_dom_sf"/>
</dbReference>
<accession>A0A4P9VWR4</accession>
<feature type="domain" description="F-box" evidence="5">
    <location>
        <begin position="87"/>
        <end position="135"/>
    </location>
</feature>
<dbReference type="PROSITE" id="PS50181">
    <property type="entry name" value="FBOX"/>
    <property type="match status" value="1"/>
</dbReference>
<protein>
    <recommendedName>
        <fullName evidence="5">F-box domain-containing protein</fullName>
    </recommendedName>
</protein>
<dbReference type="PROSITE" id="PS50082">
    <property type="entry name" value="WD_REPEATS_2"/>
    <property type="match status" value="1"/>
</dbReference>
<keyword evidence="7" id="KW-1185">Reference proteome</keyword>
<proteinExistence type="predicted"/>
<dbReference type="Pfam" id="PF00400">
    <property type="entry name" value="WD40"/>
    <property type="match status" value="2"/>
</dbReference>
<keyword evidence="1 3" id="KW-0853">WD repeat</keyword>
<dbReference type="InterPro" id="IPR036047">
    <property type="entry name" value="F-box-like_dom_sf"/>
</dbReference>
<keyword evidence="2" id="KW-0677">Repeat</keyword>
<dbReference type="Gene3D" id="2.130.10.10">
    <property type="entry name" value="YVTN repeat-like/Quinoprotein amine dehydrogenase"/>
    <property type="match status" value="2"/>
</dbReference>
<evidence type="ECO:0000259" key="5">
    <source>
        <dbReference type="PROSITE" id="PS50181"/>
    </source>
</evidence>
<dbReference type="PANTHER" id="PTHR22847:SF637">
    <property type="entry name" value="WD REPEAT DOMAIN 5B"/>
    <property type="match status" value="1"/>
</dbReference>
<reference evidence="7" key="1">
    <citation type="journal article" date="2018" name="Nat. Microbiol.">
        <title>Leveraging single-cell genomics to expand the fungal tree of life.</title>
        <authorList>
            <person name="Ahrendt S.R."/>
            <person name="Quandt C.A."/>
            <person name="Ciobanu D."/>
            <person name="Clum A."/>
            <person name="Salamov A."/>
            <person name="Andreopoulos B."/>
            <person name="Cheng J.F."/>
            <person name="Woyke T."/>
            <person name="Pelin A."/>
            <person name="Henrissat B."/>
            <person name="Reynolds N.K."/>
            <person name="Benny G.L."/>
            <person name="Smith M.E."/>
            <person name="James T.Y."/>
            <person name="Grigoriev I.V."/>
        </authorList>
    </citation>
    <scope>NUCLEOTIDE SEQUENCE [LARGE SCALE GENOMIC DNA]</scope>
</reference>
<dbReference type="SUPFAM" id="SSF81383">
    <property type="entry name" value="F-box domain"/>
    <property type="match status" value="1"/>
</dbReference>
<feature type="region of interest" description="Disordered" evidence="4">
    <location>
        <begin position="1"/>
        <end position="30"/>
    </location>
</feature>
<evidence type="ECO:0000256" key="1">
    <source>
        <dbReference type="ARBA" id="ARBA00022574"/>
    </source>
</evidence>
<dbReference type="EMBL" id="ML001398">
    <property type="protein sequence ID" value="RKO83305.1"/>
    <property type="molecule type" value="Genomic_DNA"/>
</dbReference>
<sequence>MSPSSSIPSPPTTQPAGTSRLPPQAPPDPTTELAFLQDLVALVSPPVGDARTQLDRIAALVKCRLRLREGLVAGRRKDRTRGEGEERVSIATLPTDILLTLHDHLPPSGVLALAATCRGLHSLYRAYTQGIWRRQMHHRFPSAAAARAVPVDWRIAFEERTNLEIGEYRFERHVEGVGAGGSRTRGWARRGRRVVLNCGQPTAAISGYAVNLRLTSTHLCWLSHTTIALHRPTSPTPTHLAGHTLPLTSLATNHATLIASSSEDSTVRIWDAPTNTCICVIEAADVLEVAMHERRVVGYSNANVVRVWDLDGDGGESAMEVDLADIVDSSVLGREVKVAVWGRWIVCGYEMCVWSIESGSLLYRLSESIGMMQTLSMYQHPKEVITDFTLDPTGTYLAATVESDDGQVYLLSWDFRAEGAKERWFEKRSLDAVAGEIEIEVG</sequence>
<evidence type="ECO:0000256" key="2">
    <source>
        <dbReference type="ARBA" id="ARBA00022737"/>
    </source>
</evidence>
<evidence type="ECO:0000313" key="7">
    <source>
        <dbReference type="Proteomes" id="UP000269721"/>
    </source>
</evidence>
<dbReference type="SUPFAM" id="SSF50978">
    <property type="entry name" value="WD40 repeat-like"/>
    <property type="match status" value="1"/>
</dbReference>
<dbReference type="PANTHER" id="PTHR22847">
    <property type="entry name" value="WD40 REPEAT PROTEIN"/>
    <property type="match status" value="1"/>
</dbReference>
<dbReference type="InterPro" id="IPR015943">
    <property type="entry name" value="WD40/YVTN_repeat-like_dom_sf"/>
</dbReference>
<feature type="repeat" description="WD" evidence="3">
    <location>
        <begin position="240"/>
        <end position="280"/>
    </location>
</feature>